<evidence type="ECO:0000313" key="2">
    <source>
        <dbReference type="Proteomes" id="UP000286934"/>
    </source>
</evidence>
<sequence>MTDSTVVIAKSKAWVEQLIVKFNICPFARREVERNSFRYVVADNRKAAEVLEVLVKECEFLDQNMDTETTLIMLPAGFEGFYAYLDLLDTANELLAVQGYEGTYQLASFHPDYCFEGEKQDAASNYTNRAPYPTLHILREESIEKALSSYDDPESIPDRNMAFAEKKGADFFQKILANL</sequence>
<comment type="caution">
    <text evidence="1">The sequence shown here is derived from an EMBL/GenBank/DDBJ whole genome shotgun (WGS) entry which is preliminary data.</text>
</comment>
<name>A0A432WWM6_9GAMM</name>
<proteinExistence type="predicted"/>
<reference evidence="2" key="1">
    <citation type="journal article" date="2018" name="Front. Microbiol.">
        <title>Genome-Based Analysis Reveals the Taxonomy and Diversity of the Family Idiomarinaceae.</title>
        <authorList>
            <person name="Liu Y."/>
            <person name="Lai Q."/>
            <person name="Shao Z."/>
        </authorList>
    </citation>
    <scope>NUCLEOTIDE SEQUENCE [LARGE SCALE GENOMIC DNA]</scope>
    <source>
        <strain evidence="2">AIS</strain>
    </source>
</reference>
<dbReference type="AlphaFoldDB" id="A0A432WWM6"/>
<dbReference type="RefSeq" id="WP_126805399.1">
    <property type="nucleotide sequence ID" value="NZ_PIPP01000001.1"/>
</dbReference>
<accession>A0A432WWM6</accession>
<protein>
    <submittedName>
        <fullName evidence="1">DUF1415 domain-containing protein</fullName>
    </submittedName>
</protein>
<evidence type="ECO:0000313" key="1">
    <source>
        <dbReference type="EMBL" id="RUO38176.1"/>
    </source>
</evidence>
<keyword evidence="2" id="KW-1185">Reference proteome</keyword>
<organism evidence="1 2">
    <name type="scientific">Aliidiomarina shirensis</name>
    <dbReference type="NCBI Taxonomy" id="1048642"/>
    <lineage>
        <taxon>Bacteria</taxon>
        <taxon>Pseudomonadati</taxon>
        <taxon>Pseudomonadota</taxon>
        <taxon>Gammaproteobacteria</taxon>
        <taxon>Alteromonadales</taxon>
        <taxon>Idiomarinaceae</taxon>
        <taxon>Aliidiomarina</taxon>
    </lineage>
</organism>
<dbReference type="EMBL" id="PIPP01000001">
    <property type="protein sequence ID" value="RUO38176.1"/>
    <property type="molecule type" value="Genomic_DNA"/>
</dbReference>
<dbReference type="InterPro" id="IPR009858">
    <property type="entry name" value="DUF1415"/>
</dbReference>
<dbReference type="Pfam" id="PF07209">
    <property type="entry name" value="DUF1415"/>
    <property type="match status" value="1"/>
</dbReference>
<dbReference type="Proteomes" id="UP000286934">
    <property type="component" value="Unassembled WGS sequence"/>
</dbReference>
<gene>
    <name evidence="1" type="ORF">CWE13_00555</name>
</gene>
<dbReference type="OrthoDB" id="277390at2"/>